<protein>
    <submittedName>
        <fullName evidence="1">Uncharacterized protein</fullName>
    </submittedName>
</protein>
<sequence>MMWFGNAEAEMTTTLFRSRLNRLCLKIKQFDKAGNVTRQERKHAGVVHDEQLQHYREEVEILTTRYTAAGSFDPVPPSTLEKIV</sequence>
<name>A0A0D8XS67_DICVI</name>
<dbReference type="EMBL" id="KN716344">
    <property type="protein sequence ID" value="KJH46604.1"/>
    <property type="molecule type" value="Genomic_DNA"/>
</dbReference>
<reference evidence="1 2" key="1">
    <citation type="submission" date="2013-11" db="EMBL/GenBank/DDBJ databases">
        <title>Draft genome of the bovine lungworm Dictyocaulus viviparus.</title>
        <authorList>
            <person name="Mitreva M."/>
        </authorList>
    </citation>
    <scope>NUCLEOTIDE SEQUENCE [LARGE SCALE GENOMIC DNA]</scope>
    <source>
        <strain evidence="1 2">HannoverDv2000</strain>
    </source>
</reference>
<evidence type="ECO:0000313" key="1">
    <source>
        <dbReference type="EMBL" id="KJH46604.1"/>
    </source>
</evidence>
<dbReference type="AlphaFoldDB" id="A0A0D8XS67"/>
<reference evidence="2" key="2">
    <citation type="journal article" date="2016" name="Sci. Rep.">
        <title>Dictyocaulus viviparus genome, variome and transcriptome elucidate lungworm biology and support future intervention.</title>
        <authorList>
            <person name="McNulty S.N."/>
            <person name="Strube C."/>
            <person name="Rosa B.A."/>
            <person name="Martin J.C."/>
            <person name="Tyagi R."/>
            <person name="Choi Y.J."/>
            <person name="Wang Q."/>
            <person name="Hallsworth Pepin K."/>
            <person name="Zhang X."/>
            <person name="Ozersky P."/>
            <person name="Wilson R.K."/>
            <person name="Sternberg P.W."/>
            <person name="Gasser R.B."/>
            <person name="Mitreva M."/>
        </authorList>
    </citation>
    <scope>NUCLEOTIDE SEQUENCE [LARGE SCALE GENOMIC DNA]</scope>
    <source>
        <strain evidence="2">HannoverDv2000</strain>
    </source>
</reference>
<organism evidence="1 2">
    <name type="scientific">Dictyocaulus viviparus</name>
    <name type="common">Bovine lungworm</name>
    <dbReference type="NCBI Taxonomy" id="29172"/>
    <lineage>
        <taxon>Eukaryota</taxon>
        <taxon>Metazoa</taxon>
        <taxon>Ecdysozoa</taxon>
        <taxon>Nematoda</taxon>
        <taxon>Chromadorea</taxon>
        <taxon>Rhabditida</taxon>
        <taxon>Rhabditina</taxon>
        <taxon>Rhabditomorpha</taxon>
        <taxon>Strongyloidea</taxon>
        <taxon>Metastrongylidae</taxon>
        <taxon>Dictyocaulus</taxon>
    </lineage>
</organism>
<proteinExistence type="predicted"/>
<accession>A0A0D8XS67</accession>
<dbReference type="Proteomes" id="UP000053766">
    <property type="component" value="Unassembled WGS sequence"/>
</dbReference>
<gene>
    <name evidence="1" type="ORF">DICVIV_07349</name>
</gene>
<evidence type="ECO:0000313" key="2">
    <source>
        <dbReference type="Proteomes" id="UP000053766"/>
    </source>
</evidence>
<keyword evidence="2" id="KW-1185">Reference proteome</keyword>